<name>A0A9D3UT87_9ROSI</name>
<keyword evidence="3" id="KW-1185">Reference proteome</keyword>
<sequence>MSYMAVRVQSLSKKNFDERFSILSLPHISVGFQPWWNSNEQKIVHSLPQNISLKVETPTKLHHNAKHLDHQLPDQESTSAQAIGQSRPEMGVTRGSNPSFYSSDFDI</sequence>
<evidence type="ECO:0000313" key="2">
    <source>
        <dbReference type="EMBL" id="KAH1057012.1"/>
    </source>
</evidence>
<accession>A0A9D3UT87</accession>
<feature type="compositionally biased region" description="Polar residues" evidence="1">
    <location>
        <begin position="94"/>
        <end position="107"/>
    </location>
</feature>
<dbReference type="AlphaFoldDB" id="A0A9D3UT87"/>
<organism evidence="2 3">
    <name type="scientific">Gossypium stocksii</name>
    <dbReference type="NCBI Taxonomy" id="47602"/>
    <lineage>
        <taxon>Eukaryota</taxon>
        <taxon>Viridiplantae</taxon>
        <taxon>Streptophyta</taxon>
        <taxon>Embryophyta</taxon>
        <taxon>Tracheophyta</taxon>
        <taxon>Spermatophyta</taxon>
        <taxon>Magnoliopsida</taxon>
        <taxon>eudicotyledons</taxon>
        <taxon>Gunneridae</taxon>
        <taxon>Pentapetalae</taxon>
        <taxon>rosids</taxon>
        <taxon>malvids</taxon>
        <taxon>Malvales</taxon>
        <taxon>Malvaceae</taxon>
        <taxon>Malvoideae</taxon>
        <taxon>Gossypium</taxon>
    </lineage>
</organism>
<evidence type="ECO:0000256" key="1">
    <source>
        <dbReference type="SAM" id="MobiDB-lite"/>
    </source>
</evidence>
<protein>
    <submittedName>
        <fullName evidence="2">Uncharacterized protein</fullName>
    </submittedName>
</protein>
<dbReference type="OrthoDB" id="1097733at2759"/>
<dbReference type="Proteomes" id="UP000828251">
    <property type="component" value="Unassembled WGS sequence"/>
</dbReference>
<reference evidence="2 3" key="1">
    <citation type="journal article" date="2021" name="Plant Biotechnol. J.">
        <title>Multi-omics assisted identification of the key and species-specific regulatory components of drought-tolerant mechanisms in Gossypium stocksii.</title>
        <authorList>
            <person name="Yu D."/>
            <person name="Ke L."/>
            <person name="Zhang D."/>
            <person name="Wu Y."/>
            <person name="Sun Y."/>
            <person name="Mei J."/>
            <person name="Sun J."/>
            <person name="Sun Y."/>
        </authorList>
    </citation>
    <scope>NUCLEOTIDE SEQUENCE [LARGE SCALE GENOMIC DNA]</scope>
    <source>
        <strain evidence="3">cv. E1</strain>
        <tissue evidence="2">Leaf</tissue>
    </source>
</reference>
<proteinExistence type="predicted"/>
<feature type="compositionally biased region" description="Polar residues" evidence="1">
    <location>
        <begin position="74"/>
        <end position="84"/>
    </location>
</feature>
<evidence type="ECO:0000313" key="3">
    <source>
        <dbReference type="Proteomes" id="UP000828251"/>
    </source>
</evidence>
<comment type="caution">
    <text evidence="2">The sequence shown here is derived from an EMBL/GenBank/DDBJ whole genome shotgun (WGS) entry which is preliminary data.</text>
</comment>
<feature type="region of interest" description="Disordered" evidence="1">
    <location>
        <begin position="66"/>
        <end position="107"/>
    </location>
</feature>
<gene>
    <name evidence="2" type="ORF">J1N35_035077</name>
</gene>
<dbReference type="EMBL" id="JAIQCV010000010">
    <property type="protein sequence ID" value="KAH1057012.1"/>
    <property type="molecule type" value="Genomic_DNA"/>
</dbReference>